<feature type="non-terminal residue" evidence="2">
    <location>
        <position position="1"/>
    </location>
</feature>
<dbReference type="InterPro" id="IPR013792">
    <property type="entry name" value="RNA3'P_cycl/enolpyr_Trfase_a/b"/>
</dbReference>
<sequence length="106" mass="11548">MLRFKGCQSFRQRLLLSTLTGRAVRIDDIRVSDPNPGLRDFEASFLRLLEKLTNGCVVEISETGAEQSVSLRLGKVSTIGTCQAWCCWTLGAISTAQARPCATAQG</sequence>
<evidence type="ECO:0000313" key="2">
    <source>
        <dbReference type="EMBL" id="GFH09674.1"/>
    </source>
</evidence>
<feature type="domain" description="RNA 3'-terminal phosphate cyclase" evidence="1">
    <location>
        <begin position="3"/>
        <end position="65"/>
    </location>
</feature>
<dbReference type="AlphaFoldDB" id="A0A699YSA7"/>
<dbReference type="InterPro" id="IPR000228">
    <property type="entry name" value="RNA3'_term_phos_cyc"/>
</dbReference>
<dbReference type="GO" id="GO:0000479">
    <property type="term" value="P:endonucleolytic cleavage of tricistronic rRNA transcript (SSU-rRNA, 5.8S rRNA, LSU-rRNA)"/>
    <property type="evidence" value="ECO:0007669"/>
    <property type="project" value="TreeGrafter"/>
</dbReference>
<protein>
    <submittedName>
        <fullName evidence="2">Putative RNA 3'-terminal phosphate cyclase-like protein</fullName>
    </submittedName>
</protein>
<proteinExistence type="predicted"/>
<name>A0A699YSA7_HAELA</name>
<dbReference type="Proteomes" id="UP000485058">
    <property type="component" value="Unassembled WGS sequence"/>
</dbReference>
<evidence type="ECO:0000313" key="3">
    <source>
        <dbReference type="Proteomes" id="UP000485058"/>
    </source>
</evidence>
<dbReference type="Gene3D" id="3.65.10.20">
    <property type="entry name" value="RNA 3'-terminal phosphate cyclase domain"/>
    <property type="match status" value="1"/>
</dbReference>
<organism evidence="2 3">
    <name type="scientific">Haematococcus lacustris</name>
    <name type="common">Green alga</name>
    <name type="synonym">Haematococcus pluvialis</name>
    <dbReference type="NCBI Taxonomy" id="44745"/>
    <lineage>
        <taxon>Eukaryota</taxon>
        <taxon>Viridiplantae</taxon>
        <taxon>Chlorophyta</taxon>
        <taxon>core chlorophytes</taxon>
        <taxon>Chlorophyceae</taxon>
        <taxon>CS clade</taxon>
        <taxon>Chlamydomonadales</taxon>
        <taxon>Haematococcaceae</taxon>
        <taxon>Haematococcus</taxon>
    </lineage>
</organism>
<dbReference type="GO" id="GO:0004521">
    <property type="term" value="F:RNA endonuclease activity"/>
    <property type="evidence" value="ECO:0007669"/>
    <property type="project" value="TreeGrafter"/>
</dbReference>
<dbReference type="EMBL" id="BLLF01000253">
    <property type="protein sequence ID" value="GFH09674.1"/>
    <property type="molecule type" value="Genomic_DNA"/>
</dbReference>
<keyword evidence="3" id="KW-1185">Reference proteome</keyword>
<gene>
    <name evidence="2" type="ORF">HaLaN_04859</name>
</gene>
<dbReference type="SUPFAM" id="SSF55205">
    <property type="entry name" value="EPT/RTPC-like"/>
    <property type="match status" value="1"/>
</dbReference>
<reference evidence="2 3" key="1">
    <citation type="submission" date="2020-02" db="EMBL/GenBank/DDBJ databases">
        <title>Draft genome sequence of Haematococcus lacustris strain NIES-144.</title>
        <authorList>
            <person name="Morimoto D."/>
            <person name="Nakagawa S."/>
            <person name="Yoshida T."/>
            <person name="Sawayama S."/>
        </authorList>
    </citation>
    <scope>NUCLEOTIDE SEQUENCE [LARGE SCALE GENOMIC DNA]</scope>
    <source>
        <strain evidence="2 3">NIES-144</strain>
    </source>
</reference>
<dbReference type="PANTHER" id="PTHR11096:SF1">
    <property type="entry name" value="RNA 3'-TERMINAL PHOSPHATE CYCLASE-LIKE PROTEIN"/>
    <property type="match status" value="1"/>
</dbReference>
<comment type="caution">
    <text evidence="2">The sequence shown here is derived from an EMBL/GenBank/DDBJ whole genome shotgun (WGS) entry which is preliminary data.</text>
</comment>
<accession>A0A699YSA7</accession>
<dbReference type="GO" id="GO:0005730">
    <property type="term" value="C:nucleolus"/>
    <property type="evidence" value="ECO:0007669"/>
    <property type="project" value="TreeGrafter"/>
</dbReference>
<evidence type="ECO:0000259" key="1">
    <source>
        <dbReference type="Pfam" id="PF01137"/>
    </source>
</evidence>
<dbReference type="Pfam" id="PF01137">
    <property type="entry name" value="RTC"/>
    <property type="match status" value="1"/>
</dbReference>
<dbReference type="InterPro" id="IPR037136">
    <property type="entry name" value="RNA3'_phos_cyclase_dom_sf"/>
</dbReference>
<dbReference type="PANTHER" id="PTHR11096">
    <property type="entry name" value="RNA 3' TERMINAL PHOSPHATE CYCLASE"/>
    <property type="match status" value="1"/>
</dbReference>
<dbReference type="InterPro" id="IPR023797">
    <property type="entry name" value="RNA3'_phos_cyclase_dom"/>
</dbReference>